<organism evidence="8">
    <name type="scientific">Dendroctonus ponderosae</name>
    <name type="common">Mountain pine beetle</name>
    <dbReference type="NCBI Taxonomy" id="77166"/>
    <lineage>
        <taxon>Eukaryota</taxon>
        <taxon>Metazoa</taxon>
        <taxon>Ecdysozoa</taxon>
        <taxon>Arthropoda</taxon>
        <taxon>Hexapoda</taxon>
        <taxon>Insecta</taxon>
        <taxon>Pterygota</taxon>
        <taxon>Neoptera</taxon>
        <taxon>Endopterygota</taxon>
        <taxon>Coleoptera</taxon>
        <taxon>Polyphaga</taxon>
        <taxon>Cucujiformia</taxon>
        <taxon>Curculionidae</taxon>
        <taxon>Scolytinae</taxon>
        <taxon>Dendroctonus</taxon>
    </lineage>
</organism>
<feature type="transmembrane region" description="Helical" evidence="7">
    <location>
        <begin position="142"/>
        <end position="162"/>
    </location>
</feature>
<evidence type="ECO:0000256" key="3">
    <source>
        <dbReference type="ARBA" id="ARBA00022692"/>
    </source>
</evidence>
<evidence type="ECO:0000256" key="6">
    <source>
        <dbReference type="SAM" id="MobiDB-lite"/>
    </source>
</evidence>
<comment type="similarity">
    <text evidence="2">Belongs to the YIP1 family.</text>
</comment>
<dbReference type="GO" id="GO:0005802">
    <property type="term" value="C:trans-Golgi network"/>
    <property type="evidence" value="ECO:0007669"/>
    <property type="project" value="TreeGrafter"/>
</dbReference>
<dbReference type="EMBL" id="KB739998">
    <property type="protein sequence ID" value="ENN81989.1"/>
    <property type="molecule type" value="Genomic_DNA"/>
</dbReference>
<evidence type="ECO:0000256" key="4">
    <source>
        <dbReference type="ARBA" id="ARBA00022989"/>
    </source>
</evidence>
<feature type="region of interest" description="Disordered" evidence="6">
    <location>
        <begin position="332"/>
        <end position="388"/>
    </location>
</feature>
<evidence type="ECO:0000256" key="7">
    <source>
        <dbReference type="SAM" id="Phobius"/>
    </source>
</evidence>
<dbReference type="AlphaFoldDB" id="N6TNB9"/>
<dbReference type="OrthoDB" id="75792at2759"/>
<feature type="non-terminal residue" evidence="8">
    <location>
        <position position="1"/>
    </location>
</feature>
<name>N6TNB9_DENPD</name>
<comment type="subcellular location">
    <subcellularLocation>
        <location evidence="1">Membrane</location>
        <topology evidence="1">Multi-pass membrane protein</topology>
    </subcellularLocation>
</comment>
<keyword evidence="4 7" id="KW-1133">Transmembrane helix</keyword>
<reference evidence="8" key="1">
    <citation type="journal article" date="2013" name="Genome Biol.">
        <title>Draft genome of the mountain pine beetle, Dendroctonus ponderosae Hopkins, a major forest pest.</title>
        <authorList>
            <person name="Keeling C.I."/>
            <person name="Yuen M.M."/>
            <person name="Liao N.Y."/>
            <person name="Docking T.R."/>
            <person name="Chan S.K."/>
            <person name="Taylor G.A."/>
            <person name="Palmquist D.L."/>
            <person name="Jackman S.D."/>
            <person name="Nguyen A."/>
            <person name="Li M."/>
            <person name="Henderson H."/>
            <person name="Janes J.K."/>
            <person name="Zhao Y."/>
            <person name="Pandoh P."/>
            <person name="Moore R."/>
            <person name="Sperling F.A."/>
            <person name="Huber D.P."/>
            <person name="Birol I."/>
            <person name="Jones S.J."/>
            <person name="Bohlmann J."/>
        </authorList>
    </citation>
    <scope>NUCLEOTIDE SEQUENCE</scope>
</reference>
<dbReference type="Gene3D" id="6.10.250.2950">
    <property type="match status" value="1"/>
</dbReference>
<feature type="compositionally biased region" description="Basic and acidic residues" evidence="6">
    <location>
        <begin position="348"/>
        <end position="361"/>
    </location>
</feature>
<evidence type="ECO:0000256" key="5">
    <source>
        <dbReference type="ARBA" id="ARBA00023136"/>
    </source>
</evidence>
<evidence type="ECO:0000313" key="8">
    <source>
        <dbReference type="EMBL" id="ENN81989.1"/>
    </source>
</evidence>
<dbReference type="GO" id="GO:0016020">
    <property type="term" value="C:membrane"/>
    <property type="evidence" value="ECO:0007669"/>
    <property type="project" value="UniProtKB-SubCell"/>
</dbReference>
<feature type="transmembrane region" description="Helical" evidence="7">
    <location>
        <begin position="174"/>
        <end position="195"/>
    </location>
</feature>
<evidence type="ECO:0000256" key="1">
    <source>
        <dbReference type="ARBA" id="ARBA00004141"/>
    </source>
</evidence>
<dbReference type="HOGENOM" id="CLU_712241_0_0_1"/>
<evidence type="ECO:0000256" key="2">
    <source>
        <dbReference type="ARBA" id="ARBA00010596"/>
    </source>
</evidence>
<dbReference type="InterPro" id="IPR045231">
    <property type="entry name" value="Yip1/4-like"/>
</dbReference>
<protein>
    <submittedName>
        <fullName evidence="8">Uncharacterized protein</fullName>
    </submittedName>
</protein>
<proteinExistence type="inferred from homology"/>
<gene>
    <name evidence="8" type="ORF">YQE_01700</name>
</gene>
<dbReference type="GO" id="GO:0048280">
    <property type="term" value="P:vesicle fusion with Golgi apparatus"/>
    <property type="evidence" value="ECO:0007669"/>
    <property type="project" value="TreeGrafter"/>
</dbReference>
<keyword evidence="5 7" id="KW-0472">Membrane</keyword>
<dbReference type="PANTHER" id="PTHR21236">
    <property type="entry name" value="GOLGI MEMBRANE PROTEIN YIP1"/>
    <property type="match status" value="1"/>
</dbReference>
<dbReference type="PANTHER" id="PTHR21236:SF2">
    <property type="entry name" value="PROTEIN YIPF"/>
    <property type="match status" value="1"/>
</dbReference>
<feature type="transmembrane region" description="Helical" evidence="7">
    <location>
        <begin position="201"/>
        <end position="221"/>
    </location>
</feature>
<feature type="transmembrane region" description="Helical" evidence="7">
    <location>
        <begin position="118"/>
        <end position="136"/>
    </location>
</feature>
<sequence>MGDFGGQEFYWNNQAEVPLQQSYYEHDFQQFSNQQLEFKPQEDFANQQFAQYQPTTFYNPNDYDTSRDTDEEFVEPPLLEELEIFPDRILEKVLAVLNPLRGHSLADDAEYLTKDADLAGPVFFCLALAMLLLLAGKSQSFGYIYGFSMISCILTYCLLSLMSSAEKTLTFSTVASILGYCLIPIVALSFLGVFFKLSGLVGIILAGCAVFWASFSASRLFVAVSGDKQQQPLIMYPSALVYGVFVLLVLSFEYPGSPALGKLYGSYEQYRKRKEISEYEAKYHKNPDLFAARLSAQQAAAQKLQEKYDKDAREYREKLIEKEARKRQEVENLLNQSDKGHRLGNSNDKGKDESKPFRPEYHPLMGPGSSSNYRPPKKSKCGGGGCGK</sequence>
<accession>N6TNB9</accession>
<dbReference type="GO" id="GO:0006888">
    <property type="term" value="P:endoplasmic reticulum to Golgi vesicle-mediated transport"/>
    <property type="evidence" value="ECO:0007669"/>
    <property type="project" value="InterPro"/>
</dbReference>
<feature type="transmembrane region" description="Helical" evidence="7">
    <location>
        <begin position="233"/>
        <end position="252"/>
    </location>
</feature>
<keyword evidence="3 7" id="KW-0812">Transmembrane</keyword>